<dbReference type="GO" id="GO:0030117">
    <property type="term" value="C:membrane coat"/>
    <property type="evidence" value="ECO:0007669"/>
    <property type="project" value="InterPro"/>
</dbReference>
<proteinExistence type="inferred from homology"/>
<dbReference type="VEuPathDB" id="AmoebaDB:EIN_032750"/>
<organism evidence="7 8">
    <name type="scientific">Entamoeba invadens IP1</name>
    <dbReference type="NCBI Taxonomy" id="370355"/>
    <lineage>
        <taxon>Eukaryota</taxon>
        <taxon>Amoebozoa</taxon>
        <taxon>Evosea</taxon>
        <taxon>Archamoebae</taxon>
        <taxon>Mastigamoebida</taxon>
        <taxon>Entamoebidae</taxon>
        <taxon>Entamoeba</taxon>
    </lineage>
</organism>
<keyword evidence="5" id="KW-0472">Membrane</keyword>
<dbReference type="OMA" id="MEINDYG"/>
<dbReference type="Proteomes" id="UP000014680">
    <property type="component" value="Unassembled WGS sequence"/>
</dbReference>
<dbReference type="InterPro" id="IPR011989">
    <property type="entry name" value="ARM-like"/>
</dbReference>
<keyword evidence="3" id="KW-0813">Transport</keyword>
<evidence type="ECO:0000256" key="2">
    <source>
        <dbReference type="ARBA" id="ARBA00006613"/>
    </source>
</evidence>
<keyword evidence="4" id="KW-0653">Protein transport</keyword>
<dbReference type="InterPro" id="IPR002553">
    <property type="entry name" value="Clathrin/coatomer_adapt-like_N"/>
</dbReference>
<dbReference type="GO" id="GO:0016192">
    <property type="term" value="P:vesicle-mediated transport"/>
    <property type="evidence" value="ECO:0007669"/>
    <property type="project" value="InterPro"/>
</dbReference>
<dbReference type="OrthoDB" id="10254310at2759"/>
<dbReference type="Gene3D" id="1.25.10.10">
    <property type="entry name" value="Leucine-rich Repeat Variant"/>
    <property type="match status" value="1"/>
</dbReference>
<dbReference type="GO" id="GO:0012505">
    <property type="term" value="C:endomembrane system"/>
    <property type="evidence" value="ECO:0007669"/>
    <property type="project" value="UniProtKB-SubCell"/>
</dbReference>
<comment type="similarity">
    <text evidence="2">Belongs to the adaptor complexes large subunit family.</text>
</comment>
<dbReference type="Pfam" id="PF01602">
    <property type="entry name" value="Adaptin_N"/>
    <property type="match status" value="1"/>
</dbReference>
<sequence>MIKREIKTYQTRLSSSISSRDVNETKRIMQNIIMQTTRGVDMSPLFADVLMGCETEDVELKKMVYMFLCTYCDKNLELSILCVNTFYKDCRAANPIVRGLAVRCMSNFRVETVREHLIDEIDRLLDDRNGYVKRCALMALGKICCEKLDLKIKSDFAEKVSKMTLDEDASISLDSLLILKEMNNGVVTLNRRNIQHIVSLVSRLQPIEVAEAAVLLRESSVMEYEDVESVMNSFDPYVDCLDPSAVIETIKLFLFIAEKFIKDEKYTQEILQRASEGIDGLFNYYSSVNAQVVLEILNTILEISKRYSFFYKDSALIIPTYNDPEEIVFVKMEIMKVNTSVERLKFVMKHFQTLMLDVSLLPIILEALVEMGCKNRESGEVVISGVVELLNRDLRKKVELKLLSGIVKLIIYYNDISSDDVRNLAYLLKDSSEVFECDEEDLSYVLYLCGEYEECFNFEVLVDALDRFETLSSRNKDALLSATVKSFIRNKQRCSVLIKEVTKKCLDDVDIDLNLRAKFYMNVLDKHMIQAADIVFLHSY</sequence>
<accession>A0A0A1TYC4</accession>
<evidence type="ECO:0000256" key="3">
    <source>
        <dbReference type="ARBA" id="ARBA00022448"/>
    </source>
</evidence>
<dbReference type="SUPFAM" id="SSF48371">
    <property type="entry name" value="ARM repeat"/>
    <property type="match status" value="1"/>
</dbReference>
<dbReference type="EMBL" id="KB206969">
    <property type="protein sequence ID" value="ELP86474.1"/>
    <property type="molecule type" value="Genomic_DNA"/>
</dbReference>
<dbReference type="GeneID" id="14885496"/>
<dbReference type="InterPro" id="IPR026739">
    <property type="entry name" value="AP_beta"/>
</dbReference>
<dbReference type="GO" id="GO:0006886">
    <property type="term" value="P:intracellular protein transport"/>
    <property type="evidence" value="ECO:0007669"/>
    <property type="project" value="InterPro"/>
</dbReference>
<name>A0A0A1TYC4_ENTIV</name>
<feature type="domain" description="Clathrin/coatomer adaptor adaptin-like N-terminal" evidence="6">
    <location>
        <begin position="9"/>
        <end position="526"/>
    </location>
</feature>
<keyword evidence="8" id="KW-1185">Reference proteome</keyword>
<evidence type="ECO:0000256" key="5">
    <source>
        <dbReference type="ARBA" id="ARBA00023136"/>
    </source>
</evidence>
<gene>
    <name evidence="7" type="ORF">EIN_032750</name>
</gene>
<evidence type="ECO:0000256" key="1">
    <source>
        <dbReference type="ARBA" id="ARBA00004308"/>
    </source>
</evidence>
<dbReference type="AlphaFoldDB" id="A0A0A1TYC4"/>
<dbReference type="RefSeq" id="XP_004185820.1">
    <property type="nucleotide sequence ID" value="XM_004185772.1"/>
</dbReference>
<evidence type="ECO:0000259" key="6">
    <source>
        <dbReference type="Pfam" id="PF01602"/>
    </source>
</evidence>
<reference evidence="7 8" key="1">
    <citation type="submission" date="2012-10" db="EMBL/GenBank/DDBJ databases">
        <authorList>
            <person name="Zafar N."/>
            <person name="Inman J."/>
            <person name="Hall N."/>
            <person name="Lorenzi H."/>
            <person name="Caler E."/>
        </authorList>
    </citation>
    <scope>NUCLEOTIDE SEQUENCE [LARGE SCALE GENOMIC DNA]</scope>
    <source>
        <strain evidence="7 8">IP1</strain>
    </source>
</reference>
<dbReference type="InterPro" id="IPR016024">
    <property type="entry name" value="ARM-type_fold"/>
</dbReference>
<evidence type="ECO:0000313" key="8">
    <source>
        <dbReference type="Proteomes" id="UP000014680"/>
    </source>
</evidence>
<comment type="subcellular location">
    <subcellularLocation>
        <location evidence="1">Endomembrane system</location>
    </subcellularLocation>
</comment>
<dbReference type="KEGG" id="eiv:EIN_032750"/>
<protein>
    <submittedName>
        <fullName evidence="7">AP-2 complex subunit beta-1, putative</fullName>
    </submittedName>
</protein>
<evidence type="ECO:0000256" key="4">
    <source>
        <dbReference type="ARBA" id="ARBA00022927"/>
    </source>
</evidence>
<evidence type="ECO:0000313" key="7">
    <source>
        <dbReference type="EMBL" id="ELP86474.1"/>
    </source>
</evidence>
<dbReference type="PANTHER" id="PTHR11134">
    <property type="entry name" value="ADAPTOR COMPLEX SUBUNIT BETA FAMILY MEMBER"/>
    <property type="match status" value="1"/>
</dbReference>